<dbReference type="EMBL" id="JABVXQ010000016">
    <property type="protein sequence ID" value="KAF6073411.1"/>
    <property type="molecule type" value="Genomic_DNA"/>
</dbReference>
<accession>A0A833YHY9</accession>
<proteinExistence type="predicted"/>
<evidence type="ECO:0000313" key="3">
    <source>
        <dbReference type="Proteomes" id="UP000664940"/>
    </source>
</evidence>
<comment type="caution">
    <text evidence="2">The sequence shown here is derived from an EMBL/GenBank/DDBJ whole genome shotgun (WGS) entry which is preliminary data.</text>
</comment>
<protein>
    <submittedName>
        <fullName evidence="2">Uncharacterized protein</fullName>
    </submittedName>
</protein>
<dbReference type="AlphaFoldDB" id="A0A833YHY9"/>
<evidence type="ECO:0000256" key="1">
    <source>
        <dbReference type="SAM" id="MobiDB-lite"/>
    </source>
</evidence>
<gene>
    <name evidence="2" type="ORF">HJG60_009544</name>
</gene>
<feature type="region of interest" description="Disordered" evidence="1">
    <location>
        <begin position="73"/>
        <end position="108"/>
    </location>
</feature>
<name>A0A833YHY9_9CHIR</name>
<reference evidence="2 3" key="1">
    <citation type="journal article" date="2020" name="Nature">
        <title>Six reference-quality genomes reveal evolution of bat adaptations.</title>
        <authorList>
            <person name="Jebb D."/>
            <person name="Huang Z."/>
            <person name="Pippel M."/>
            <person name="Hughes G.M."/>
            <person name="Lavrichenko K."/>
            <person name="Devanna P."/>
            <person name="Winkler S."/>
            <person name="Jermiin L.S."/>
            <person name="Skirmuntt E.C."/>
            <person name="Katzourakis A."/>
            <person name="Burkitt-Gray L."/>
            <person name="Ray D.A."/>
            <person name="Sullivan K.A.M."/>
            <person name="Roscito J.G."/>
            <person name="Kirilenko B.M."/>
            <person name="Davalos L.M."/>
            <person name="Corthals A.P."/>
            <person name="Power M.L."/>
            <person name="Jones G."/>
            <person name="Ransome R.D."/>
            <person name="Dechmann D.K.N."/>
            <person name="Locatelli A.G."/>
            <person name="Puechmaille S.J."/>
            <person name="Fedrigo O."/>
            <person name="Jarvis E.D."/>
            <person name="Hiller M."/>
            <person name="Vernes S.C."/>
            <person name="Myers E.W."/>
            <person name="Teeling E.C."/>
        </authorList>
    </citation>
    <scope>NUCLEOTIDE SEQUENCE [LARGE SCALE GENOMIC DNA]</scope>
    <source>
        <strain evidence="2">Bat1K_MPI-CBG_1</strain>
    </source>
</reference>
<organism evidence="2 3">
    <name type="scientific">Phyllostomus discolor</name>
    <name type="common">pale spear-nosed bat</name>
    <dbReference type="NCBI Taxonomy" id="89673"/>
    <lineage>
        <taxon>Eukaryota</taxon>
        <taxon>Metazoa</taxon>
        <taxon>Chordata</taxon>
        <taxon>Craniata</taxon>
        <taxon>Vertebrata</taxon>
        <taxon>Euteleostomi</taxon>
        <taxon>Mammalia</taxon>
        <taxon>Eutheria</taxon>
        <taxon>Laurasiatheria</taxon>
        <taxon>Chiroptera</taxon>
        <taxon>Yangochiroptera</taxon>
        <taxon>Phyllostomidae</taxon>
        <taxon>Phyllostominae</taxon>
        <taxon>Phyllostomus</taxon>
    </lineage>
</organism>
<evidence type="ECO:0000313" key="2">
    <source>
        <dbReference type="EMBL" id="KAF6073411.1"/>
    </source>
</evidence>
<sequence>MLKDKSISDIEVKSSQIISFRRPLDLRREIIGRIWAICVGEWHKPARMSLKVSLQERSMAGTDDMVVEVDRKKTRISQVPPKSGLCTSNEQESAPSSPPHAQPQRDWQPPVRMLQPALLGSPLALLLSSSSYVQVYRRFCHHCHC</sequence>
<dbReference type="Proteomes" id="UP000664940">
    <property type="component" value="Unassembled WGS sequence"/>
</dbReference>